<comment type="caution">
    <text evidence="1">The sequence shown here is derived from an EMBL/GenBank/DDBJ whole genome shotgun (WGS) entry which is preliminary data.</text>
</comment>
<evidence type="ECO:0000313" key="2">
    <source>
        <dbReference type="Proteomes" id="UP000789405"/>
    </source>
</evidence>
<organism evidence="1 2">
    <name type="scientific">Dentiscutata erythropus</name>
    <dbReference type="NCBI Taxonomy" id="1348616"/>
    <lineage>
        <taxon>Eukaryota</taxon>
        <taxon>Fungi</taxon>
        <taxon>Fungi incertae sedis</taxon>
        <taxon>Mucoromycota</taxon>
        <taxon>Glomeromycotina</taxon>
        <taxon>Glomeromycetes</taxon>
        <taxon>Diversisporales</taxon>
        <taxon>Gigasporaceae</taxon>
        <taxon>Dentiscutata</taxon>
    </lineage>
</organism>
<evidence type="ECO:0000313" key="1">
    <source>
        <dbReference type="EMBL" id="CAG8822082.1"/>
    </source>
</evidence>
<feature type="non-terminal residue" evidence="1">
    <location>
        <position position="1"/>
    </location>
</feature>
<proteinExistence type="predicted"/>
<reference evidence="1" key="1">
    <citation type="submission" date="2021-06" db="EMBL/GenBank/DDBJ databases">
        <authorList>
            <person name="Kallberg Y."/>
            <person name="Tangrot J."/>
            <person name="Rosling A."/>
        </authorList>
    </citation>
    <scope>NUCLEOTIDE SEQUENCE</scope>
    <source>
        <strain evidence="1">MA453B</strain>
    </source>
</reference>
<protein>
    <submittedName>
        <fullName evidence="1">23218_t:CDS:1</fullName>
    </submittedName>
</protein>
<name>A0A9N9PAK8_9GLOM</name>
<gene>
    <name evidence="1" type="ORF">DERYTH_LOCUS27240</name>
</gene>
<accession>A0A9N9PAK8</accession>
<dbReference type="EMBL" id="CAJVPY010061600">
    <property type="protein sequence ID" value="CAG8822082.1"/>
    <property type="molecule type" value="Genomic_DNA"/>
</dbReference>
<sequence>SKALSEEILNPLSAQQKIEVLKLYYDSQRKLLNKLLEEKRIEQAIIEISTIEPPKQDKHQSSKIKLWELCS</sequence>
<dbReference type="AlphaFoldDB" id="A0A9N9PAK8"/>
<keyword evidence="2" id="KW-1185">Reference proteome</keyword>
<dbReference type="Proteomes" id="UP000789405">
    <property type="component" value="Unassembled WGS sequence"/>
</dbReference>